<evidence type="ECO:0000313" key="3">
    <source>
        <dbReference type="Proteomes" id="UP000199514"/>
    </source>
</evidence>
<dbReference type="GO" id="GO:0003677">
    <property type="term" value="F:DNA binding"/>
    <property type="evidence" value="ECO:0007669"/>
    <property type="project" value="InterPro"/>
</dbReference>
<dbReference type="EMBL" id="FOLE01000013">
    <property type="protein sequence ID" value="SFC93658.1"/>
    <property type="molecule type" value="Genomic_DNA"/>
</dbReference>
<gene>
    <name evidence="2" type="ORF">SAMN05421780_11330</name>
</gene>
<dbReference type="InterPro" id="IPR011109">
    <property type="entry name" value="DNA_bind_recombinase_dom"/>
</dbReference>
<dbReference type="Gene3D" id="3.90.1750.20">
    <property type="entry name" value="Putative Large Serine Recombinase, Chain B, Domain 2"/>
    <property type="match status" value="1"/>
</dbReference>
<accession>A0A1I1NDW8</accession>
<dbReference type="InterPro" id="IPR038109">
    <property type="entry name" value="DNA_bind_recomb_sf"/>
</dbReference>
<evidence type="ECO:0000259" key="1">
    <source>
        <dbReference type="PROSITE" id="PS51737"/>
    </source>
</evidence>
<name>A0A1I1NDW8_9BACT</name>
<dbReference type="PROSITE" id="PS51737">
    <property type="entry name" value="RECOMBINASE_DNA_BIND"/>
    <property type="match status" value="1"/>
</dbReference>
<dbReference type="AlphaFoldDB" id="A0A1I1NDW8"/>
<dbReference type="Pfam" id="PF07508">
    <property type="entry name" value="Recombinase"/>
    <property type="match status" value="1"/>
</dbReference>
<evidence type="ECO:0000313" key="2">
    <source>
        <dbReference type="EMBL" id="SFC93658.1"/>
    </source>
</evidence>
<proteinExistence type="predicted"/>
<protein>
    <submittedName>
        <fullName evidence="2">Recombinase</fullName>
    </submittedName>
</protein>
<reference evidence="2 3" key="1">
    <citation type="submission" date="2016-10" db="EMBL/GenBank/DDBJ databases">
        <authorList>
            <person name="de Groot N.N."/>
        </authorList>
    </citation>
    <scope>NUCLEOTIDE SEQUENCE [LARGE SCALE GENOMIC DNA]</scope>
    <source>
        <strain evidence="2 3">DSM 6793</strain>
    </source>
</reference>
<dbReference type="RefSeq" id="WP_177199989.1">
    <property type="nucleotide sequence ID" value="NZ_FOLE01000013.1"/>
</dbReference>
<dbReference type="STRING" id="927664.SAMN05421780_11330"/>
<feature type="domain" description="Recombinase" evidence="1">
    <location>
        <begin position="1"/>
        <end position="118"/>
    </location>
</feature>
<keyword evidence="3" id="KW-1185">Reference proteome</keyword>
<sequence length="133" mass="15032">MLPKEPEASLLKEGLEAYASGKIISVRELRDFWNKKGLRSQTGESKGSAKGMSVSNVGRILNQLVYAGYIAYQKTTKDANGAMLWHWNVPFRKGKHEGLISLETYNIIQEKLNNKKPVMGNFSSLYDEHFPLK</sequence>
<dbReference type="GO" id="GO:0000150">
    <property type="term" value="F:DNA strand exchange activity"/>
    <property type="evidence" value="ECO:0007669"/>
    <property type="project" value="InterPro"/>
</dbReference>
<dbReference type="Proteomes" id="UP000199514">
    <property type="component" value="Unassembled WGS sequence"/>
</dbReference>
<organism evidence="2 3">
    <name type="scientific">Flexibacter flexilis DSM 6793</name>
    <dbReference type="NCBI Taxonomy" id="927664"/>
    <lineage>
        <taxon>Bacteria</taxon>
        <taxon>Pseudomonadati</taxon>
        <taxon>Bacteroidota</taxon>
        <taxon>Cytophagia</taxon>
        <taxon>Cytophagales</taxon>
        <taxon>Flexibacteraceae</taxon>
        <taxon>Flexibacter</taxon>
    </lineage>
</organism>